<dbReference type="OrthoDB" id="3213425at2"/>
<evidence type="ECO:0000313" key="2">
    <source>
        <dbReference type="Proteomes" id="UP000325787"/>
    </source>
</evidence>
<dbReference type="InterPro" id="IPR011990">
    <property type="entry name" value="TPR-like_helical_dom_sf"/>
</dbReference>
<reference evidence="2" key="1">
    <citation type="journal article" date="2021" name="Curr. Microbiol.">
        <title>Complete genome of nocamycin-producing strain Saccharothrix syringae NRRL B-16468 reveals the biosynthetic potential for secondary metabolites.</title>
        <authorList>
            <person name="Mo X."/>
            <person name="Yang S."/>
        </authorList>
    </citation>
    <scope>NUCLEOTIDE SEQUENCE [LARGE SCALE GENOMIC DNA]</scope>
    <source>
        <strain evidence="2">ATCC 51364 / DSM 43886 / JCM 6844 / KCTC 9398 / NBRC 14523 / NRRL B-16468 / INA 2240</strain>
    </source>
</reference>
<dbReference type="Proteomes" id="UP000325787">
    <property type="component" value="Chromosome"/>
</dbReference>
<evidence type="ECO:0000313" key="1">
    <source>
        <dbReference type="EMBL" id="QFZ18452.1"/>
    </source>
</evidence>
<protein>
    <recommendedName>
        <fullName evidence="3">Transcriptional regulator</fullName>
    </recommendedName>
</protein>
<dbReference type="SUPFAM" id="SSF48452">
    <property type="entry name" value="TPR-like"/>
    <property type="match status" value="1"/>
</dbReference>
<evidence type="ECO:0008006" key="3">
    <source>
        <dbReference type="Google" id="ProtNLM"/>
    </source>
</evidence>
<organism evidence="1 2">
    <name type="scientific">Saccharothrix syringae</name>
    <name type="common">Nocardiopsis syringae</name>
    <dbReference type="NCBI Taxonomy" id="103733"/>
    <lineage>
        <taxon>Bacteria</taxon>
        <taxon>Bacillati</taxon>
        <taxon>Actinomycetota</taxon>
        <taxon>Actinomycetes</taxon>
        <taxon>Pseudonocardiales</taxon>
        <taxon>Pseudonocardiaceae</taxon>
        <taxon>Saccharothrix</taxon>
    </lineage>
</organism>
<name>A0A5Q0GYI9_SACSY</name>
<dbReference type="AlphaFoldDB" id="A0A5Q0GYI9"/>
<keyword evidence="2" id="KW-1185">Reference proteome</keyword>
<dbReference type="Gene3D" id="1.25.40.10">
    <property type="entry name" value="Tetratricopeptide repeat domain"/>
    <property type="match status" value="1"/>
</dbReference>
<gene>
    <name evidence="1" type="ORF">EKG83_14040</name>
</gene>
<sequence>MAARNRIDNHILRTLMKESKWTNQNLSLAVNRAAAEAGVIARYDRTSVSHWLSGSKPRPPVPVFVAEAFSRRLGRFVSATDLGWADAVPDAPMPASDMSPCVTALHDLATADLDPARRAWLCAQPFRVTWGAVSPPGDEPGAWSCPAETGRHGTEATAAIEMALSAFLSLDRAFGGGAARLALATYLANDVTTRCSDTRARRELLTAAAELTRLMAFKCFDSLQHNLAQRYYRMSLRLSTEAGDHLGYARTLCGMSAQASFLGHHAQAVQLADTAVGHASGRAPARIRALLLGHTAVAHAMSANHRTALSHLAQAERYLSEVDDVRTPDAQAAQADLAHRTGLVLTLLRDASRAEPWLHTSLRHRPEGERRSRMLTVHALADLQLRRGNLEQACATWESFLDDYPYMHSERVDCAFRSFRRKLGAYQAHPAASRVLHQSRQSGD</sequence>
<accession>A0A5Q0GYI9</accession>
<dbReference type="KEGG" id="ssyi:EKG83_14040"/>
<proteinExistence type="predicted"/>
<dbReference type="RefSeq" id="WP_033436063.1">
    <property type="nucleotide sequence ID" value="NZ_CP034550.1"/>
</dbReference>
<dbReference type="EMBL" id="CP034550">
    <property type="protein sequence ID" value="QFZ18452.1"/>
    <property type="molecule type" value="Genomic_DNA"/>
</dbReference>